<dbReference type="Pfam" id="PF02021">
    <property type="entry name" value="UPF0102"/>
    <property type="match status" value="1"/>
</dbReference>
<dbReference type="HAMAP" id="MF_00048">
    <property type="entry name" value="UPF0102"/>
    <property type="match status" value="1"/>
</dbReference>
<accession>A0A4S3KPC6</accession>
<evidence type="ECO:0000313" key="3">
    <source>
        <dbReference type="EMBL" id="THD10833.1"/>
    </source>
</evidence>
<gene>
    <name evidence="3" type="ORF">B1806_06250</name>
</gene>
<dbReference type="EMBL" id="MWQO01000020">
    <property type="protein sequence ID" value="THD10833.1"/>
    <property type="molecule type" value="Genomic_DNA"/>
</dbReference>
<dbReference type="InterPro" id="IPR011335">
    <property type="entry name" value="Restrct_endonuc-II-like"/>
</dbReference>
<dbReference type="OrthoDB" id="9794876at2"/>
<comment type="similarity">
    <text evidence="1 2">Belongs to the UPF0102 family.</text>
</comment>
<dbReference type="GO" id="GO:0003676">
    <property type="term" value="F:nucleic acid binding"/>
    <property type="evidence" value="ECO:0007669"/>
    <property type="project" value="InterPro"/>
</dbReference>
<dbReference type="Gene3D" id="3.40.1350.10">
    <property type="match status" value="1"/>
</dbReference>
<dbReference type="SUPFAM" id="SSF52980">
    <property type="entry name" value="Restriction endonuclease-like"/>
    <property type="match status" value="1"/>
</dbReference>
<proteinExistence type="inferred from homology"/>
<name>A0A4S3KPC6_9GAMM</name>
<dbReference type="PANTHER" id="PTHR34039:SF1">
    <property type="entry name" value="UPF0102 PROTEIN YRAN"/>
    <property type="match status" value="1"/>
</dbReference>
<dbReference type="InterPro" id="IPR011856">
    <property type="entry name" value="tRNA_endonuc-like_dom_sf"/>
</dbReference>
<evidence type="ECO:0000256" key="1">
    <source>
        <dbReference type="ARBA" id="ARBA00006738"/>
    </source>
</evidence>
<evidence type="ECO:0000313" key="4">
    <source>
        <dbReference type="Proteomes" id="UP000307749"/>
    </source>
</evidence>
<reference evidence="3 4" key="1">
    <citation type="submission" date="2017-02" db="EMBL/GenBank/DDBJ databases">
        <title>Whole genome sequencing of Metallibacterium scheffleri DSM 24874 (T).</title>
        <authorList>
            <person name="Kumar S."/>
            <person name="Patil P."/>
            <person name="Patil P.B."/>
        </authorList>
    </citation>
    <scope>NUCLEOTIDE SEQUENCE [LARGE SCALE GENOMIC DNA]</scope>
    <source>
        <strain evidence="3 4">DSM 24874</strain>
    </source>
</reference>
<comment type="caution">
    <text evidence="3">The sequence shown here is derived from an EMBL/GenBank/DDBJ whole genome shotgun (WGS) entry which is preliminary data.</text>
</comment>
<dbReference type="InterPro" id="IPR003509">
    <property type="entry name" value="UPF0102_YraN-like"/>
</dbReference>
<evidence type="ECO:0000256" key="2">
    <source>
        <dbReference type="HAMAP-Rule" id="MF_00048"/>
    </source>
</evidence>
<dbReference type="AlphaFoldDB" id="A0A4S3KPC6"/>
<dbReference type="PANTHER" id="PTHR34039">
    <property type="entry name" value="UPF0102 PROTEIN YRAN"/>
    <property type="match status" value="1"/>
</dbReference>
<organism evidence="3 4">
    <name type="scientific">Metallibacterium scheffleri</name>
    <dbReference type="NCBI Taxonomy" id="993689"/>
    <lineage>
        <taxon>Bacteria</taxon>
        <taxon>Pseudomonadati</taxon>
        <taxon>Pseudomonadota</taxon>
        <taxon>Gammaproteobacteria</taxon>
        <taxon>Lysobacterales</taxon>
        <taxon>Rhodanobacteraceae</taxon>
        <taxon>Metallibacterium</taxon>
    </lineage>
</organism>
<keyword evidence="4" id="KW-1185">Reference proteome</keyword>
<sequence length="126" mass="13455">MSLATPTPRQRLGAAAETAALARLESAGLKPLARNFRSRYGEIDLIMLDGTTLVFVEVRARGNPLGGGALASVGTAKQGRLLRAAAEFLAVFPAHAQRTCRFDVVGYAGHGSAARCEWVRQAFETR</sequence>
<dbReference type="NCBIfam" id="NF009150">
    <property type="entry name" value="PRK12497.1-3"/>
    <property type="match status" value="1"/>
</dbReference>
<protein>
    <recommendedName>
        <fullName evidence="2">UPF0102 protein B1806_06250</fullName>
    </recommendedName>
</protein>
<dbReference type="RefSeq" id="WP_081130077.1">
    <property type="nucleotide sequence ID" value="NZ_DAHXOC010000001.1"/>
</dbReference>
<dbReference type="Proteomes" id="UP000307749">
    <property type="component" value="Unassembled WGS sequence"/>
</dbReference>
<dbReference type="NCBIfam" id="TIGR00252">
    <property type="entry name" value="YraN family protein"/>
    <property type="match status" value="1"/>
</dbReference>
<dbReference type="STRING" id="993689.GCA_002077135_03438"/>